<accession>A0ABT8YAH9</accession>
<evidence type="ECO:0000313" key="1">
    <source>
        <dbReference type="EMBL" id="MDO6414660.1"/>
    </source>
</evidence>
<name>A0ABT8YAH9_9SPHN</name>
<protein>
    <submittedName>
        <fullName evidence="1">Heavy-metal-associated domain-containing protein</fullName>
    </submittedName>
</protein>
<comment type="caution">
    <text evidence="1">The sequence shown here is derived from an EMBL/GenBank/DDBJ whole genome shotgun (WGS) entry which is preliminary data.</text>
</comment>
<keyword evidence="2" id="KW-1185">Reference proteome</keyword>
<proteinExistence type="predicted"/>
<dbReference type="EMBL" id="JAUOTP010000004">
    <property type="protein sequence ID" value="MDO6414660.1"/>
    <property type="molecule type" value="Genomic_DNA"/>
</dbReference>
<dbReference type="Proteomes" id="UP001169764">
    <property type="component" value="Unassembled WGS sequence"/>
</dbReference>
<organism evidence="1 2">
    <name type="scientific">Sphingomonas natans</name>
    <dbReference type="NCBI Taxonomy" id="3063330"/>
    <lineage>
        <taxon>Bacteria</taxon>
        <taxon>Pseudomonadati</taxon>
        <taxon>Pseudomonadota</taxon>
        <taxon>Alphaproteobacteria</taxon>
        <taxon>Sphingomonadales</taxon>
        <taxon>Sphingomonadaceae</taxon>
        <taxon>Sphingomonas</taxon>
    </lineage>
</organism>
<sequence length="408" mass="42932">MTIVRRNPLLAGFLAAMFVVAFGLATLLRAQIEGNDRGVPPIDSSANYEVGGVQVDVTAKTSEQARSFGWRLAQRKAWKLLWGRANGQPAESAPGLPDGTLDAITAGISVEDEEIGAHRYIARLGVLFDRGRAGDLLGARGGGPRSAPMLVIPVMWSGGVAQSFEKKTEWQKAWARFRSGGSPIDYVRPVGTGIDPLVLNIAQAGRPGRGQWRTLLEQYGAADVVVPTVQIVRRWPGGPVLAHFKAIHGPDGEVIARFDLAAADSRGLPAMLDEGVRRIDEALSAALRAGGLISDPSLLAEPAPIEALPEDQGIVEGDVAPTEAATSLAPAQTLSLQVDTPDDAARAAIEAQLRGVLGVRSVTTTSLALGGVSVVRVEYEGDAAALRAALAPRGLALDEGLRLRRSVP</sequence>
<gene>
    <name evidence="1" type="ORF">Q4F19_09740</name>
</gene>
<reference evidence="1" key="1">
    <citation type="submission" date="2023-07" db="EMBL/GenBank/DDBJ databases">
        <authorList>
            <person name="Kim M."/>
        </authorList>
    </citation>
    <scope>NUCLEOTIDE SEQUENCE</scope>
    <source>
        <strain evidence="1">BIUV-7</strain>
    </source>
</reference>
<evidence type="ECO:0000313" key="2">
    <source>
        <dbReference type="Proteomes" id="UP001169764"/>
    </source>
</evidence>
<dbReference type="RefSeq" id="WP_303542045.1">
    <property type="nucleotide sequence ID" value="NZ_JAUOTP010000004.1"/>
</dbReference>